<sequence>MSGCCIKPPRGCLSAGYFGKLKEPLSEKYFSLSREPVNFSKRARSNQSLSQYWDDEKFSITIFLLKDIVMNQSQKKLTGAALAIAAAGFFGTAALTSTTAVAAEAQVHCWGVNSCAGHNDCKTANNDCKGMGSCQGQGFLSMTADECKAKGGTVK</sequence>
<evidence type="ECO:0008006" key="3">
    <source>
        <dbReference type="Google" id="ProtNLM"/>
    </source>
</evidence>
<dbReference type="EMBL" id="CP000155">
    <property type="protein sequence ID" value="ABC33246.1"/>
    <property type="molecule type" value="Genomic_DNA"/>
</dbReference>
<organism evidence="1 2">
    <name type="scientific">Hahella chejuensis (strain KCTC 2396)</name>
    <dbReference type="NCBI Taxonomy" id="349521"/>
    <lineage>
        <taxon>Bacteria</taxon>
        <taxon>Pseudomonadati</taxon>
        <taxon>Pseudomonadota</taxon>
        <taxon>Gammaproteobacteria</taxon>
        <taxon>Oceanospirillales</taxon>
        <taxon>Hahellaceae</taxon>
        <taxon>Hahella</taxon>
    </lineage>
</organism>
<dbReference type="HOGENOM" id="CLU_1693041_0_0_6"/>
<dbReference type="KEGG" id="hch:HCH_06612"/>
<dbReference type="AlphaFoldDB" id="Q2S7X8"/>
<dbReference type="eggNOG" id="ENOG5032UYY">
    <property type="taxonomic scope" value="Bacteria"/>
</dbReference>
<accession>Q2S7X8</accession>
<evidence type="ECO:0000313" key="1">
    <source>
        <dbReference type="EMBL" id="ABC33246.1"/>
    </source>
</evidence>
<gene>
    <name evidence="1" type="ordered locus">HCH_06612</name>
</gene>
<protein>
    <recommendedName>
        <fullName evidence="3">Silver efflux pump</fullName>
    </recommendedName>
</protein>
<reference evidence="1 2" key="1">
    <citation type="journal article" date="2005" name="Nucleic Acids Res.">
        <title>Genomic blueprint of Hahella chejuensis, a marine microbe producing an algicidal agent.</title>
        <authorList>
            <person name="Jeong H."/>
            <person name="Yim J.H."/>
            <person name="Lee C."/>
            <person name="Choi S.-H."/>
            <person name="Park Y.K."/>
            <person name="Yoon S.H."/>
            <person name="Hur C.-G."/>
            <person name="Kang H.-Y."/>
            <person name="Kim D."/>
            <person name="Lee H.H."/>
            <person name="Park K.H."/>
            <person name="Park S.-H."/>
            <person name="Park H.-S."/>
            <person name="Lee H.K."/>
            <person name="Oh T.K."/>
            <person name="Kim J.F."/>
        </authorList>
    </citation>
    <scope>NUCLEOTIDE SEQUENCE [LARGE SCALE GENOMIC DNA]</scope>
    <source>
        <strain evidence="1 2">KCTC 2396</strain>
    </source>
</reference>
<dbReference type="STRING" id="349521.HCH_06612"/>
<keyword evidence="2" id="KW-1185">Reference proteome</keyword>
<proteinExistence type="predicted"/>
<dbReference type="Proteomes" id="UP000000238">
    <property type="component" value="Chromosome"/>
</dbReference>
<name>Q2S7X8_HAHCH</name>
<evidence type="ECO:0000313" key="2">
    <source>
        <dbReference type="Proteomes" id="UP000000238"/>
    </source>
</evidence>